<dbReference type="EMBL" id="RHFK02000007">
    <property type="protein sequence ID" value="TWW73094.1"/>
    <property type="molecule type" value="Genomic_DNA"/>
</dbReference>
<keyword evidence="3" id="KW-1185">Reference proteome</keyword>
<evidence type="ECO:0000313" key="3">
    <source>
        <dbReference type="Proteomes" id="UP000324091"/>
    </source>
</evidence>
<feature type="region of interest" description="Disordered" evidence="1">
    <location>
        <begin position="68"/>
        <end position="87"/>
    </location>
</feature>
<accession>A0A5C6P025</accession>
<name>A0A5C6P025_9TELE</name>
<dbReference type="Proteomes" id="UP000324091">
    <property type="component" value="Chromosome 15"/>
</dbReference>
<reference evidence="2 3" key="1">
    <citation type="submission" date="2019-04" db="EMBL/GenBank/DDBJ databases">
        <title>Chromosome genome assembly for Takifugu flavidus.</title>
        <authorList>
            <person name="Xiao S."/>
        </authorList>
    </citation>
    <scope>NUCLEOTIDE SEQUENCE [LARGE SCALE GENOMIC DNA]</scope>
    <source>
        <strain evidence="2">HTHZ2018</strain>
        <tissue evidence="2">Muscle</tissue>
    </source>
</reference>
<evidence type="ECO:0000313" key="2">
    <source>
        <dbReference type="EMBL" id="TWW73094.1"/>
    </source>
</evidence>
<dbReference type="AlphaFoldDB" id="A0A5C6P025"/>
<gene>
    <name evidence="2" type="ORF">D4764_15G0004880</name>
</gene>
<proteinExistence type="predicted"/>
<protein>
    <submittedName>
        <fullName evidence="2">Uncharacterized protein</fullName>
    </submittedName>
</protein>
<evidence type="ECO:0000256" key="1">
    <source>
        <dbReference type="SAM" id="MobiDB-lite"/>
    </source>
</evidence>
<sequence>MLHSGASAKSTQQCREFSFYGICALPAGPSLCPPPDHRPARRRTIALPAAGPSLCPPDHRSARRTIALPAAGPSPCPPDQRSARRRGCSPRTCGLVYPLPVGMTRFAAFRSQLTSIMEALSRAAVAEICELLDDSCAVLQLEIRRSHAENQALRRKLELMQDLVARGHRDGGPGEDCGASSGAPQPKSNRRRNGSGRVGVDSAACRRR</sequence>
<feature type="region of interest" description="Disordered" evidence="1">
    <location>
        <begin position="165"/>
        <end position="208"/>
    </location>
</feature>
<organism evidence="2 3">
    <name type="scientific">Takifugu flavidus</name>
    <name type="common">sansaifugu</name>
    <dbReference type="NCBI Taxonomy" id="433684"/>
    <lineage>
        <taxon>Eukaryota</taxon>
        <taxon>Metazoa</taxon>
        <taxon>Chordata</taxon>
        <taxon>Craniata</taxon>
        <taxon>Vertebrata</taxon>
        <taxon>Euteleostomi</taxon>
        <taxon>Actinopterygii</taxon>
        <taxon>Neopterygii</taxon>
        <taxon>Teleostei</taxon>
        <taxon>Neoteleostei</taxon>
        <taxon>Acanthomorphata</taxon>
        <taxon>Eupercaria</taxon>
        <taxon>Tetraodontiformes</taxon>
        <taxon>Tetradontoidea</taxon>
        <taxon>Tetraodontidae</taxon>
        <taxon>Takifugu</taxon>
    </lineage>
</organism>
<comment type="caution">
    <text evidence="2">The sequence shown here is derived from an EMBL/GenBank/DDBJ whole genome shotgun (WGS) entry which is preliminary data.</text>
</comment>